<sequence length="258" mass="28108">MGRLQNKVAIVTGGSMGIGEATVRLFVQEGAQVIFCSRNRDAGKELEQDLNQKGNQTKFFQMDVSDVKRWPELVKTASDTFGKLNILVNNAGISYHLNIEDTDLDSWERTIAVNQSAVFYGMKYCMEAMKNNGEMCSIINVSSSYSMIADGEYFAYCATKAAVDNMTKAAAIYCGQKKYRIRVNSVHPGAVITPMAAYSAKQAGISLEEYCAGYLAVTPIGYLGEPNDIAYGIVYLASDESKYVTASHLVIDGGSIAI</sequence>
<dbReference type="FunFam" id="3.40.50.720:FF:000084">
    <property type="entry name" value="Short-chain dehydrogenase reductase"/>
    <property type="match status" value="1"/>
</dbReference>
<accession>A0A3G1KZB3</accession>
<dbReference type="GO" id="GO:0016491">
    <property type="term" value="F:oxidoreductase activity"/>
    <property type="evidence" value="ECO:0007669"/>
    <property type="project" value="UniProtKB-KW"/>
</dbReference>
<dbReference type="Proteomes" id="UP000323521">
    <property type="component" value="Chromosome"/>
</dbReference>
<keyword evidence="2" id="KW-0560">Oxidoreductase</keyword>
<comment type="similarity">
    <text evidence="1">Belongs to the short-chain dehydrogenases/reductases (SDR) family.</text>
</comment>
<reference evidence="3 4" key="1">
    <citation type="submission" date="2016-10" db="EMBL/GenBank/DDBJ databases">
        <title>Complete Genome Sequence of Peptococcaceae strain DCMF.</title>
        <authorList>
            <person name="Edwards R.J."/>
            <person name="Holland S.I."/>
            <person name="Deshpande N.P."/>
            <person name="Wong Y.K."/>
            <person name="Ertan H."/>
            <person name="Manefield M."/>
            <person name="Russell T.L."/>
            <person name="Lee M.J."/>
        </authorList>
    </citation>
    <scope>NUCLEOTIDE SEQUENCE [LARGE SCALE GENOMIC DNA]</scope>
    <source>
        <strain evidence="3 4">DCMF</strain>
    </source>
</reference>
<dbReference type="InterPro" id="IPR002347">
    <property type="entry name" value="SDR_fam"/>
</dbReference>
<proteinExistence type="inferred from homology"/>
<evidence type="ECO:0000256" key="1">
    <source>
        <dbReference type="ARBA" id="ARBA00006484"/>
    </source>
</evidence>
<dbReference type="PANTHER" id="PTHR43639">
    <property type="entry name" value="OXIDOREDUCTASE, SHORT-CHAIN DEHYDROGENASE/REDUCTASE FAMILY (AFU_ORTHOLOGUE AFUA_5G02870)"/>
    <property type="match status" value="1"/>
</dbReference>
<dbReference type="PROSITE" id="PS00061">
    <property type="entry name" value="ADH_SHORT"/>
    <property type="match status" value="1"/>
</dbReference>
<dbReference type="PANTHER" id="PTHR43639:SF1">
    <property type="entry name" value="SHORT-CHAIN DEHYDROGENASE_REDUCTASE FAMILY PROTEIN"/>
    <property type="match status" value="1"/>
</dbReference>
<evidence type="ECO:0000313" key="4">
    <source>
        <dbReference type="Proteomes" id="UP000323521"/>
    </source>
</evidence>
<dbReference type="Pfam" id="PF13561">
    <property type="entry name" value="adh_short_C2"/>
    <property type="match status" value="1"/>
</dbReference>
<dbReference type="RefSeq" id="WP_148137131.1">
    <property type="nucleotide sequence ID" value="NZ_CP017634.1"/>
</dbReference>
<dbReference type="Gene3D" id="3.40.50.720">
    <property type="entry name" value="NAD(P)-binding Rossmann-like Domain"/>
    <property type="match status" value="1"/>
</dbReference>
<dbReference type="EMBL" id="CP017634">
    <property type="protein sequence ID" value="ATW27750.1"/>
    <property type="molecule type" value="Genomic_DNA"/>
</dbReference>
<dbReference type="PRINTS" id="PR00080">
    <property type="entry name" value="SDRFAMILY"/>
</dbReference>
<dbReference type="InterPro" id="IPR036291">
    <property type="entry name" value="NAD(P)-bd_dom_sf"/>
</dbReference>
<dbReference type="AlphaFoldDB" id="A0A3G1KZB3"/>
<dbReference type="SUPFAM" id="SSF51735">
    <property type="entry name" value="NAD(P)-binding Rossmann-fold domains"/>
    <property type="match status" value="1"/>
</dbReference>
<protein>
    <recommendedName>
        <fullName evidence="5">SDR family oxidoreductase</fullName>
    </recommendedName>
</protein>
<evidence type="ECO:0000256" key="2">
    <source>
        <dbReference type="ARBA" id="ARBA00023002"/>
    </source>
</evidence>
<evidence type="ECO:0000313" key="3">
    <source>
        <dbReference type="EMBL" id="ATW27750.1"/>
    </source>
</evidence>
<dbReference type="InterPro" id="IPR020904">
    <property type="entry name" value="Sc_DH/Rdtase_CS"/>
</dbReference>
<gene>
    <name evidence="3" type="ORF">DCMF_26025</name>
</gene>
<evidence type="ECO:0008006" key="5">
    <source>
        <dbReference type="Google" id="ProtNLM"/>
    </source>
</evidence>
<name>A0A3G1KZB3_FORW1</name>
<dbReference type="OrthoDB" id="9803333at2"/>
<keyword evidence="4" id="KW-1185">Reference proteome</keyword>
<dbReference type="KEGG" id="fwa:DCMF_26025"/>
<dbReference type="GO" id="GO:0008206">
    <property type="term" value="P:bile acid metabolic process"/>
    <property type="evidence" value="ECO:0007669"/>
    <property type="project" value="UniProtKB-ARBA"/>
</dbReference>
<dbReference type="PRINTS" id="PR00081">
    <property type="entry name" value="GDHRDH"/>
</dbReference>
<organism evidence="3 4">
    <name type="scientific">Formimonas warabiya</name>
    <dbReference type="NCBI Taxonomy" id="1761012"/>
    <lineage>
        <taxon>Bacteria</taxon>
        <taxon>Bacillati</taxon>
        <taxon>Bacillota</taxon>
        <taxon>Clostridia</taxon>
        <taxon>Eubacteriales</taxon>
        <taxon>Peptococcaceae</taxon>
        <taxon>Candidatus Formimonas</taxon>
    </lineage>
</organism>